<evidence type="ECO:0000313" key="1">
    <source>
        <dbReference type="EMBL" id="GMR46102.1"/>
    </source>
</evidence>
<evidence type="ECO:0000313" key="2">
    <source>
        <dbReference type="Proteomes" id="UP001328107"/>
    </source>
</evidence>
<dbReference type="Pfam" id="PF06342">
    <property type="entry name" value="DUF1057"/>
    <property type="match status" value="1"/>
</dbReference>
<organism evidence="1 2">
    <name type="scientific">Pristionchus mayeri</name>
    <dbReference type="NCBI Taxonomy" id="1317129"/>
    <lineage>
        <taxon>Eukaryota</taxon>
        <taxon>Metazoa</taxon>
        <taxon>Ecdysozoa</taxon>
        <taxon>Nematoda</taxon>
        <taxon>Chromadorea</taxon>
        <taxon>Rhabditida</taxon>
        <taxon>Rhabditina</taxon>
        <taxon>Diplogasteromorpha</taxon>
        <taxon>Diplogasteroidea</taxon>
        <taxon>Neodiplogasteridae</taxon>
        <taxon>Pristionchus</taxon>
    </lineage>
</organism>
<dbReference type="PANTHER" id="PTHR47533">
    <property type="entry name" value="PROTEIN CBG21859"/>
    <property type="match status" value="1"/>
</dbReference>
<keyword evidence="2" id="KW-1185">Reference proteome</keyword>
<comment type="caution">
    <text evidence="1">The sequence shown here is derived from an EMBL/GenBank/DDBJ whole genome shotgun (WGS) entry which is preliminary data.</text>
</comment>
<accession>A0AAN5CKJ3</accession>
<dbReference type="SUPFAM" id="SSF53474">
    <property type="entry name" value="alpha/beta-Hydrolases"/>
    <property type="match status" value="1"/>
</dbReference>
<proteinExistence type="predicted"/>
<evidence type="ECO:0008006" key="3">
    <source>
        <dbReference type="Google" id="ProtNLM"/>
    </source>
</evidence>
<dbReference type="AlphaFoldDB" id="A0AAN5CKJ3"/>
<sequence>CSSDMFRTGTRVLQALQMLPVEMQQQLLQKRFSSIRVFDAAQKLFVTPVELEGAKGKFTVDAVFQDTAPAGASQGTVVTVHGSPGSHKDFKFITPFLEEERYRMIGINYPGFALSGDSEDLQHHNDERTVFAQTVIDRLKLKDSVLFLAHSRGCENALRLTVANQDKAIGMALLSGTGLREHKTIRPRSRLRKIGDIYDKYHFTRGPMEKVFYHLYNRVFGLRLRHGRTALNAIKTMSLCDVEKQKEFIDEFNKNDKLLALVCYSGKDHLIETDISAEFAAAFHERLHLNLRKDDDEEAITDQIVKAFTVDDRRRVTVEFTDDNHFSQKHRAKLIARSIDAMFEAAKLIESE</sequence>
<gene>
    <name evidence="1" type="ORF">PMAYCL1PPCAC_16297</name>
</gene>
<protein>
    <recommendedName>
        <fullName evidence="3">Hydrolase</fullName>
    </recommendedName>
</protein>
<dbReference type="EMBL" id="BTRK01000004">
    <property type="protein sequence ID" value="GMR46102.1"/>
    <property type="molecule type" value="Genomic_DNA"/>
</dbReference>
<feature type="non-terminal residue" evidence="1">
    <location>
        <position position="1"/>
    </location>
</feature>
<reference evidence="2" key="1">
    <citation type="submission" date="2022-10" db="EMBL/GenBank/DDBJ databases">
        <title>Genome assembly of Pristionchus species.</title>
        <authorList>
            <person name="Yoshida K."/>
            <person name="Sommer R.J."/>
        </authorList>
    </citation>
    <scope>NUCLEOTIDE SEQUENCE [LARGE SCALE GENOMIC DNA]</scope>
    <source>
        <strain evidence="2">RS5460</strain>
    </source>
</reference>
<dbReference type="InterPro" id="IPR029058">
    <property type="entry name" value="AB_hydrolase_fold"/>
</dbReference>
<dbReference type="Gene3D" id="3.40.50.1820">
    <property type="entry name" value="alpha/beta hydrolase"/>
    <property type="match status" value="1"/>
</dbReference>
<name>A0AAN5CKJ3_9BILA</name>
<dbReference type="Proteomes" id="UP001328107">
    <property type="component" value="Unassembled WGS sequence"/>
</dbReference>
<dbReference type="InterPro" id="IPR010463">
    <property type="entry name" value="DUF1057"/>
</dbReference>
<dbReference type="PANTHER" id="PTHR47533:SF4">
    <property type="entry name" value="AB HYDROLASE-1 DOMAIN-CONTAINING PROTEIN"/>
    <property type="match status" value="1"/>
</dbReference>